<sequence length="87" mass="9929">MGSGHYANELERKAAFMKNLEIFDEKGESHPLVDGRQFAKINKPTYLSEKRKNTYDISPTTCCRSNATQALLKSTRQAFFSTKIPRD</sequence>
<proteinExistence type="predicted"/>
<accession>A0A199UP88</accession>
<evidence type="ECO:0000259" key="1">
    <source>
        <dbReference type="Pfam" id="PF03080"/>
    </source>
</evidence>
<dbReference type="Proteomes" id="UP000092600">
    <property type="component" value="Unassembled WGS sequence"/>
</dbReference>
<dbReference type="EMBL" id="LSRQ01006221">
    <property type="protein sequence ID" value="OAY66440.1"/>
    <property type="molecule type" value="Genomic_DNA"/>
</dbReference>
<gene>
    <name evidence="2" type="ORF">ACMD2_12970</name>
</gene>
<evidence type="ECO:0000313" key="3">
    <source>
        <dbReference type="Proteomes" id="UP000092600"/>
    </source>
</evidence>
<dbReference type="Pfam" id="PF03080">
    <property type="entry name" value="Neprosin"/>
    <property type="match status" value="1"/>
</dbReference>
<protein>
    <recommendedName>
        <fullName evidence="1">Neprosin PEP catalytic domain-containing protein</fullName>
    </recommendedName>
</protein>
<comment type="caution">
    <text evidence="2">The sequence shown here is derived from an EMBL/GenBank/DDBJ whole genome shotgun (WGS) entry which is preliminary data.</text>
</comment>
<evidence type="ECO:0000313" key="2">
    <source>
        <dbReference type="EMBL" id="OAY66440.1"/>
    </source>
</evidence>
<feature type="domain" description="Neprosin PEP catalytic" evidence="1">
    <location>
        <begin position="1"/>
        <end position="56"/>
    </location>
</feature>
<dbReference type="InterPro" id="IPR004314">
    <property type="entry name" value="Neprosin"/>
</dbReference>
<reference evidence="2 3" key="1">
    <citation type="journal article" date="2016" name="DNA Res.">
        <title>The draft genome of MD-2 pineapple using hybrid error correction of long reads.</title>
        <authorList>
            <person name="Redwan R.M."/>
            <person name="Saidin A."/>
            <person name="Kumar S.V."/>
        </authorList>
    </citation>
    <scope>NUCLEOTIDE SEQUENCE [LARGE SCALE GENOMIC DNA]</scope>
    <source>
        <strain evidence="3">cv. MD2</strain>
        <tissue evidence="2">Leaf</tissue>
    </source>
</reference>
<organism evidence="2 3">
    <name type="scientific">Ananas comosus</name>
    <name type="common">Pineapple</name>
    <name type="synonym">Ananas ananas</name>
    <dbReference type="NCBI Taxonomy" id="4615"/>
    <lineage>
        <taxon>Eukaryota</taxon>
        <taxon>Viridiplantae</taxon>
        <taxon>Streptophyta</taxon>
        <taxon>Embryophyta</taxon>
        <taxon>Tracheophyta</taxon>
        <taxon>Spermatophyta</taxon>
        <taxon>Magnoliopsida</taxon>
        <taxon>Liliopsida</taxon>
        <taxon>Poales</taxon>
        <taxon>Bromeliaceae</taxon>
        <taxon>Bromelioideae</taxon>
        <taxon>Ananas</taxon>
    </lineage>
</organism>
<dbReference type="AlphaFoldDB" id="A0A199UP88"/>
<name>A0A199UP88_ANACO</name>